<keyword evidence="3" id="KW-1185">Reference proteome</keyword>
<proteinExistence type="predicted"/>
<protein>
    <submittedName>
        <fullName evidence="2">Uncharacterized protein</fullName>
    </submittedName>
</protein>
<evidence type="ECO:0000313" key="3">
    <source>
        <dbReference type="Proteomes" id="UP000548304"/>
    </source>
</evidence>
<dbReference type="RefSeq" id="WP_179534133.1">
    <property type="nucleotide sequence ID" value="NZ_JACBYW010000001.1"/>
</dbReference>
<dbReference type="EMBL" id="JACBYW010000001">
    <property type="protein sequence ID" value="NYH77634.1"/>
    <property type="molecule type" value="Genomic_DNA"/>
</dbReference>
<gene>
    <name evidence="2" type="ORF">FHR84_000948</name>
</gene>
<evidence type="ECO:0000256" key="1">
    <source>
        <dbReference type="SAM" id="MobiDB-lite"/>
    </source>
</evidence>
<evidence type="ECO:0000313" key="2">
    <source>
        <dbReference type="EMBL" id="NYH77634.1"/>
    </source>
</evidence>
<accession>A0A852YQX6</accession>
<comment type="caution">
    <text evidence="2">The sequence shown here is derived from an EMBL/GenBank/DDBJ whole genome shotgun (WGS) entry which is preliminary data.</text>
</comment>
<feature type="compositionally biased region" description="Basic and acidic residues" evidence="1">
    <location>
        <begin position="53"/>
        <end position="64"/>
    </location>
</feature>
<reference evidence="2 3" key="1">
    <citation type="submission" date="2020-07" db="EMBL/GenBank/DDBJ databases">
        <title>Genomic Encyclopedia of Type Strains, Phase III (KMG-III): the genomes of soil and plant-associated and newly described type strains.</title>
        <authorList>
            <person name="Whitman W."/>
        </authorList>
    </citation>
    <scope>NUCLEOTIDE SEQUENCE [LARGE SCALE GENOMIC DNA]</scope>
    <source>
        <strain evidence="2 3">CECT 8576</strain>
    </source>
</reference>
<feature type="region of interest" description="Disordered" evidence="1">
    <location>
        <begin position="43"/>
        <end position="64"/>
    </location>
</feature>
<dbReference type="AlphaFoldDB" id="A0A852YQX6"/>
<dbReference type="Proteomes" id="UP000548304">
    <property type="component" value="Unassembled WGS sequence"/>
</dbReference>
<sequence>MGRHSAVQAHVTERRRRDFAASVAELGAVRLSNEPPVIVTSAEHAHQTAPGHHRLEPHLGQRHR</sequence>
<name>A0A852YQX6_9ACTN</name>
<organism evidence="2 3">
    <name type="scientific">Actinopolyspora biskrensis</name>
    <dbReference type="NCBI Taxonomy" id="1470178"/>
    <lineage>
        <taxon>Bacteria</taxon>
        <taxon>Bacillati</taxon>
        <taxon>Actinomycetota</taxon>
        <taxon>Actinomycetes</taxon>
        <taxon>Actinopolysporales</taxon>
        <taxon>Actinopolysporaceae</taxon>
        <taxon>Actinopolyspora</taxon>
    </lineage>
</organism>